<dbReference type="EMBL" id="EQ973774">
    <property type="protein sequence ID" value="EEF51276.1"/>
    <property type="molecule type" value="Genomic_DNA"/>
</dbReference>
<sequence>MIIDQNSLTDFLYKEKLKRRFKISSKDCRLPQWQKSKTGRGSDVALKVTRESRCNKEKTRNKIDKQCLDREWWPSVSVFDVELSAWKSGVDCEPCKRAPRTVTRRCRLLVTKSKRHVSSTSRMAGPFLSNFRSRFATRYLT</sequence>
<evidence type="ECO:0000313" key="1">
    <source>
        <dbReference type="EMBL" id="EEF51276.1"/>
    </source>
</evidence>
<protein>
    <submittedName>
        <fullName evidence="1">Uncharacterized protein</fullName>
    </submittedName>
</protein>
<dbReference type="AlphaFoldDB" id="B9RCK5"/>
<keyword evidence="2" id="KW-1185">Reference proteome</keyword>
<evidence type="ECO:0000313" key="2">
    <source>
        <dbReference type="Proteomes" id="UP000008311"/>
    </source>
</evidence>
<dbReference type="InParanoid" id="B9RCK5"/>
<organism evidence="1 2">
    <name type="scientific">Ricinus communis</name>
    <name type="common">Castor bean</name>
    <dbReference type="NCBI Taxonomy" id="3988"/>
    <lineage>
        <taxon>Eukaryota</taxon>
        <taxon>Viridiplantae</taxon>
        <taxon>Streptophyta</taxon>
        <taxon>Embryophyta</taxon>
        <taxon>Tracheophyta</taxon>
        <taxon>Spermatophyta</taxon>
        <taxon>Magnoliopsida</taxon>
        <taxon>eudicotyledons</taxon>
        <taxon>Gunneridae</taxon>
        <taxon>Pentapetalae</taxon>
        <taxon>rosids</taxon>
        <taxon>fabids</taxon>
        <taxon>Malpighiales</taxon>
        <taxon>Euphorbiaceae</taxon>
        <taxon>Acalyphoideae</taxon>
        <taxon>Acalypheae</taxon>
        <taxon>Ricinus</taxon>
    </lineage>
</organism>
<proteinExistence type="predicted"/>
<gene>
    <name evidence="1" type="ORF">RCOM_1689490</name>
</gene>
<accession>B9RCK5</accession>
<reference evidence="2" key="1">
    <citation type="journal article" date="2010" name="Nat. Biotechnol.">
        <title>Draft genome sequence of the oilseed species Ricinus communis.</title>
        <authorList>
            <person name="Chan A.P."/>
            <person name="Crabtree J."/>
            <person name="Zhao Q."/>
            <person name="Lorenzi H."/>
            <person name="Orvis J."/>
            <person name="Puiu D."/>
            <person name="Melake-Berhan A."/>
            <person name="Jones K.M."/>
            <person name="Redman J."/>
            <person name="Chen G."/>
            <person name="Cahoon E.B."/>
            <person name="Gedil M."/>
            <person name="Stanke M."/>
            <person name="Haas B.J."/>
            <person name="Wortman J.R."/>
            <person name="Fraser-Liggett C.M."/>
            <person name="Ravel J."/>
            <person name="Rabinowicz P.D."/>
        </authorList>
    </citation>
    <scope>NUCLEOTIDE SEQUENCE [LARGE SCALE GENOMIC DNA]</scope>
    <source>
        <strain evidence="2">cv. Hale</strain>
    </source>
</reference>
<name>B9RCK5_RICCO</name>
<dbReference type="Proteomes" id="UP000008311">
    <property type="component" value="Unassembled WGS sequence"/>
</dbReference>